<dbReference type="CDD" id="cd01873">
    <property type="entry name" value="RhoBTB"/>
    <property type="match status" value="1"/>
</dbReference>
<dbReference type="PROSITE" id="PS50097">
    <property type="entry name" value="BTB"/>
    <property type="match status" value="2"/>
</dbReference>
<dbReference type="Proteomes" id="UP000515135">
    <property type="component" value="Unplaced"/>
</dbReference>
<sequence length="681" mass="77342">MALLNQRPHLVELVKCVVVGDNAVGKTRLICARACATPITKQQLLATHVPTVWAIDQYQISPQILERSYDIVDGVHVSLRLWDTFGDHEKDRRFAYGSHFSRSDVVLLCFSIANPTSLKHAMLMWYPEIKQFCPHAPIILTGCQADLRYADLDLYNKHKGPFARKVKPSDIMMPDEGRSVAKELGIPYYETSVVDNYGIRDLFHNVTRAALLARRSFLFWKSNLKKVQKPLLQLPFLPPPPPLPIITVPSNTHVEELRDFFHNPVCSDVTFLAQGVRVPANKVFLVAASPFFKDLFMMDLSQDLANQKDPCTTLLDNDPSKENGSSSRTSSLQVTTSQLLGQADANGNGAADFHGFPSHVLDHSVVHSIHLANGSDPFVESERPTLHTFVTLSPSVLPNVFQHCLEFLHTGQLEEKGLPLADMLHLAKELQMVVLVEMIRNRHNEEEFMNSEVSFRFHKRRNSALKELLSKGVLSDVLFRVDDGTVPAHKPLLMAHCDVMSAMFGGNFLESSINEVPLPGTTKACLQALLEYLYTGQLSLPANRDCIGLIELANRICLPRLVALTEHHIVLELTRARENNQDIHLEVLMLLEPAQLHNACQLSAWCLSHITTNYKHICRRYSKELHTLTPETQQYVAKHRWPPIWYLKERDYYEKAQRERERAEEKKAALQKVKRVKKWCF</sequence>
<dbReference type="InterPro" id="IPR011333">
    <property type="entry name" value="SKP1/BTB/POZ_sf"/>
</dbReference>
<dbReference type="SMART" id="SM00225">
    <property type="entry name" value="BTB"/>
    <property type="match status" value="2"/>
</dbReference>
<keyword evidence="7" id="KW-1185">Reference proteome</keyword>
<dbReference type="GeneID" id="109471156"/>
<gene>
    <name evidence="8" type="primary">LOC109471156</name>
</gene>
<organism evidence="7 8">
    <name type="scientific">Branchiostoma belcheri</name>
    <name type="common">Amphioxus</name>
    <dbReference type="NCBI Taxonomy" id="7741"/>
    <lineage>
        <taxon>Eukaryota</taxon>
        <taxon>Metazoa</taxon>
        <taxon>Chordata</taxon>
        <taxon>Cephalochordata</taxon>
        <taxon>Leptocardii</taxon>
        <taxon>Amphioxiformes</taxon>
        <taxon>Branchiostomatidae</taxon>
        <taxon>Branchiostoma</taxon>
    </lineage>
</organism>
<dbReference type="PANTHER" id="PTHR24072">
    <property type="entry name" value="RHO FAMILY GTPASE"/>
    <property type="match status" value="1"/>
</dbReference>
<dbReference type="GO" id="GO:0005525">
    <property type="term" value="F:GTP binding"/>
    <property type="evidence" value="ECO:0007669"/>
    <property type="project" value="UniProtKB-KW"/>
</dbReference>
<evidence type="ECO:0000256" key="4">
    <source>
        <dbReference type="SAM" id="Coils"/>
    </source>
</evidence>
<dbReference type="OrthoDB" id="6020506at2759"/>
<evidence type="ECO:0000313" key="7">
    <source>
        <dbReference type="Proteomes" id="UP000515135"/>
    </source>
</evidence>
<accession>A0A6P4YNL6</accession>
<dbReference type="GO" id="GO:0007264">
    <property type="term" value="P:small GTPase-mediated signal transduction"/>
    <property type="evidence" value="ECO:0007669"/>
    <property type="project" value="InterPro"/>
</dbReference>
<dbReference type="SUPFAM" id="SSF52540">
    <property type="entry name" value="P-loop containing nucleoside triphosphate hydrolases"/>
    <property type="match status" value="1"/>
</dbReference>
<evidence type="ECO:0000313" key="8">
    <source>
        <dbReference type="RefSeq" id="XP_019625983.1"/>
    </source>
</evidence>
<dbReference type="GO" id="GO:0003924">
    <property type="term" value="F:GTPase activity"/>
    <property type="evidence" value="ECO:0007669"/>
    <property type="project" value="InterPro"/>
</dbReference>
<dbReference type="Gene3D" id="3.40.50.300">
    <property type="entry name" value="P-loop containing nucleotide triphosphate hydrolases"/>
    <property type="match status" value="1"/>
</dbReference>
<dbReference type="CDD" id="cd18299">
    <property type="entry name" value="BTB1_POZ_RhoBTB"/>
    <property type="match status" value="1"/>
</dbReference>
<dbReference type="InterPro" id="IPR003578">
    <property type="entry name" value="Small_GTPase_Rho"/>
</dbReference>
<evidence type="ECO:0000256" key="1">
    <source>
        <dbReference type="ARBA" id="ARBA00022737"/>
    </source>
</evidence>
<dbReference type="FunFam" id="3.30.710.10:FF:000014">
    <property type="entry name" value="Rho-related BTB domain-containing protein 2 isoform 1"/>
    <property type="match status" value="1"/>
</dbReference>
<dbReference type="Pfam" id="PF00071">
    <property type="entry name" value="Ras"/>
    <property type="match status" value="1"/>
</dbReference>
<feature type="domain" description="BTB" evidence="6">
    <location>
        <begin position="267"/>
        <end position="296"/>
    </location>
</feature>
<proteinExistence type="predicted"/>
<keyword evidence="3" id="KW-0342">GTP-binding</keyword>
<dbReference type="SMART" id="SM00173">
    <property type="entry name" value="RAS"/>
    <property type="match status" value="1"/>
</dbReference>
<dbReference type="AlphaFoldDB" id="A0A6P4YNL6"/>
<dbReference type="Gene3D" id="3.30.710.10">
    <property type="entry name" value="Potassium Channel Kv1.1, Chain A"/>
    <property type="match status" value="2"/>
</dbReference>
<dbReference type="FunFam" id="3.40.50.300:FF:000177">
    <property type="entry name" value="Rho-related BTB domain-containing protein 2"/>
    <property type="match status" value="1"/>
</dbReference>
<name>A0A6P4YNL6_BRABE</name>
<dbReference type="SMART" id="SM00175">
    <property type="entry name" value="RAB"/>
    <property type="match status" value="1"/>
</dbReference>
<keyword evidence="2" id="KW-0547">Nucleotide-binding</keyword>
<dbReference type="PROSITE" id="PS51420">
    <property type="entry name" value="RHO"/>
    <property type="match status" value="1"/>
</dbReference>
<feature type="region of interest" description="Disordered" evidence="5">
    <location>
        <begin position="311"/>
        <end position="335"/>
    </location>
</feature>
<dbReference type="Pfam" id="PF00651">
    <property type="entry name" value="BTB"/>
    <property type="match status" value="2"/>
</dbReference>
<feature type="domain" description="BTB" evidence="6">
    <location>
        <begin position="475"/>
        <end position="542"/>
    </location>
</feature>
<dbReference type="InterPro" id="IPR027417">
    <property type="entry name" value="P-loop_NTPase"/>
</dbReference>
<feature type="coiled-coil region" evidence="4">
    <location>
        <begin position="646"/>
        <end position="676"/>
    </location>
</feature>
<dbReference type="SUPFAM" id="SSF54695">
    <property type="entry name" value="POZ domain"/>
    <property type="match status" value="2"/>
</dbReference>
<reference evidence="8" key="1">
    <citation type="submission" date="2025-08" db="UniProtKB">
        <authorList>
            <consortium name="RefSeq"/>
        </authorList>
    </citation>
    <scope>IDENTIFICATION</scope>
    <source>
        <tissue evidence="8">Gonad</tissue>
    </source>
</reference>
<dbReference type="PRINTS" id="PR00449">
    <property type="entry name" value="RASTRNSFRMNG"/>
</dbReference>
<keyword evidence="4" id="KW-0175">Coiled coil</keyword>
<evidence type="ECO:0000256" key="2">
    <source>
        <dbReference type="ARBA" id="ARBA00022741"/>
    </source>
</evidence>
<dbReference type="PROSITE" id="PS51419">
    <property type="entry name" value="RAB"/>
    <property type="match status" value="1"/>
</dbReference>
<evidence type="ECO:0000256" key="3">
    <source>
        <dbReference type="ARBA" id="ARBA00023134"/>
    </source>
</evidence>
<dbReference type="RefSeq" id="XP_019625983.1">
    <property type="nucleotide sequence ID" value="XM_019770424.1"/>
</dbReference>
<dbReference type="InterPro" id="IPR000210">
    <property type="entry name" value="BTB/POZ_dom"/>
</dbReference>
<dbReference type="InterPro" id="IPR001806">
    <property type="entry name" value="Small_GTPase"/>
</dbReference>
<dbReference type="SMART" id="SM00174">
    <property type="entry name" value="RHO"/>
    <property type="match status" value="1"/>
</dbReference>
<feature type="compositionally biased region" description="Polar residues" evidence="5">
    <location>
        <begin position="322"/>
        <end position="335"/>
    </location>
</feature>
<dbReference type="GO" id="GO:0010008">
    <property type="term" value="C:endosome membrane"/>
    <property type="evidence" value="ECO:0007669"/>
    <property type="project" value="UniProtKB-ARBA"/>
</dbReference>
<evidence type="ECO:0000259" key="6">
    <source>
        <dbReference type="PROSITE" id="PS50097"/>
    </source>
</evidence>
<protein>
    <submittedName>
        <fullName evidence="8">Rho-related BTB domain-containing protein 1-like isoform X1</fullName>
    </submittedName>
</protein>
<dbReference type="CDD" id="cd18300">
    <property type="entry name" value="BTB2_POZ_RhoBTB"/>
    <property type="match status" value="1"/>
</dbReference>
<dbReference type="KEGG" id="bbel:109471156"/>
<keyword evidence="1" id="KW-0677">Repeat</keyword>
<evidence type="ECO:0000256" key="5">
    <source>
        <dbReference type="SAM" id="MobiDB-lite"/>
    </source>
</evidence>